<dbReference type="GO" id="GO:0005737">
    <property type="term" value="C:cytoplasm"/>
    <property type="evidence" value="ECO:0007669"/>
    <property type="project" value="InterPro"/>
</dbReference>
<reference evidence="6" key="1">
    <citation type="submission" date="2020-05" db="UniProtKB">
        <authorList>
            <consortium name="EnsemblMetazoa"/>
        </authorList>
    </citation>
    <scope>IDENTIFICATION</scope>
    <source>
        <strain evidence="6">Jacobina</strain>
    </source>
</reference>
<keyword evidence="3" id="KW-0645">Protease</keyword>
<keyword evidence="4" id="KW-0378">Hydrolase</keyword>
<dbReference type="PROSITE" id="PS00631">
    <property type="entry name" value="CYTOSOL_AP"/>
    <property type="match status" value="1"/>
</dbReference>
<evidence type="ECO:0000256" key="3">
    <source>
        <dbReference type="ARBA" id="ARBA00022670"/>
    </source>
</evidence>
<organism evidence="6 7">
    <name type="scientific">Lutzomyia longipalpis</name>
    <name type="common">Sand fly</name>
    <dbReference type="NCBI Taxonomy" id="7200"/>
    <lineage>
        <taxon>Eukaryota</taxon>
        <taxon>Metazoa</taxon>
        <taxon>Ecdysozoa</taxon>
        <taxon>Arthropoda</taxon>
        <taxon>Hexapoda</taxon>
        <taxon>Insecta</taxon>
        <taxon>Pterygota</taxon>
        <taxon>Neoptera</taxon>
        <taxon>Endopterygota</taxon>
        <taxon>Diptera</taxon>
        <taxon>Nematocera</taxon>
        <taxon>Psychodoidea</taxon>
        <taxon>Psychodidae</taxon>
        <taxon>Lutzomyia</taxon>
        <taxon>Lutzomyia</taxon>
    </lineage>
</organism>
<dbReference type="Gene3D" id="3.40.630.10">
    <property type="entry name" value="Zn peptidases"/>
    <property type="match status" value="1"/>
</dbReference>
<dbReference type="SUPFAM" id="SSF53187">
    <property type="entry name" value="Zn-dependent exopeptidases"/>
    <property type="match status" value="1"/>
</dbReference>
<dbReference type="GO" id="GO:0006508">
    <property type="term" value="P:proteolysis"/>
    <property type="evidence" value="ECO:0007669"/>
    <property type="project" value="UniProtKB-KW"/>
</dbReference>
<feature type="domain" description="Cytosol aminopeptidase" evidence="5">
    <location>
        <begin position="378"/>
        <end position="385"/>
    </location>
</feature>
<dbReference type="VEuPathDB" id="VectorBase:LLONM1_004413"/>
<evidence type="ECO:0000256" key="4">
    <source>
        <dbReference type="ARBA" id="ARBA00022801"/>
    </source>
</evidence>
<dbReference type="Proteomes" id="UP000092461">
    <property type="component" value="Unassembled WGS sequence"/>
</dbReference>
<evidence type="ECO:0000256" key="1">
    <source>
        <dbReference type="ARBA" id="ARBA00009528"/>
    </source>
</evidence>
<sequence length="558" mass="60781">MGVYFIYQANQSRTVIGRLSPHHSPWIHHSEWTENNPEAKMDVQKYLPCTVEALKDLAKEIKNYDSLCLVSKADCAEVKGELESCSAYDAAFDKEISCFWSKSLNVRIVYSPVGSFSDHDDVRKYAVAAGKAIARAKKAGSNRPVIVLPSNSDFQHAQLITLLGALEELYLPIQYREEVTKQDKISCLGVFAGKSSILDLAKQIEVSRYVARDVGVGDPERMAPPRVVQYVQEFLKKIPSKITCNVISDPALLIKDYPLFSAVNRAASSVERHRGQMIIMEYIPPQKARKTLMLVGKGVTYDTGGADIKAGGVMAGMSRDKCGAAAVAGFMALVAQRAPADVHIVAAMCMVRNSVGEECYVSDEVITSRAGLRVRVGNTDAEGRMAMADALCRMKELAVANKYPDPHLYTIATLTGHAFLTVGEGYTIVMDNGPAKAAGHGLRLKETGDEIGEPFEISTLRPEDFRFHSGKVKGEDVLQANNLPSSRTPRGHQGPAAFLILATGLDKHGTKSDMPIKYSHLDIAGSAGEYPEMPTGAPVLALAKLHLGFVKGRNFHLN</sequence>
<dbReference type="GO" id="GO:0030145">
    <property type="term" value="F:manganese ion binding"/>
    <property type="evidence" value="ECO:0007669"/>
    <property type="project" value="InterPro"/>
</dbReference>
<dbReference type="EnsemblMetazoa" id="LLOJ000312-RA">
    <property type="protein sequence ID" value="LLOJ000312-PA"/>
    <property type="gene ID" value="LLOJ000312"/>
</dbReference>
<accession>A0A1B0C8P0</accession>
<dbReference type="VEuPathDB" id="VectorBase:LLOJ000312"/>
<dbReference type="PANTHER" id="PTHR11963:SF48">
    <property type="entry name" value="DIPEPTIDASE B, ISOFORM A"/>
    <property type="match status" value="1"/>
</dbReference>
<dbReference type="InterPro" id="IPR000819">
    <property type="entry name" value="Peptidase_M17_C"/>
</dbReference>
<dbReference type="CDD" id="cd00433">
    <property type="entry name" value="Peptidase_M17"/>
    <property type="match status" value="1"/>
</dbReference>
<evidence type="ECO:0000256" key="2">
    <source>
        <dbReference type="ARBA" id="ARBA00022438"/>
    </source>
</evidence>
<dbReference type="Pfam" id="PF00883">
    <property type="entry name" value="Peptidase_M17"/>
    <property type="match status" value="1"/>
</dbReference>
<keyword evidence="2" id="KW-0031">Aminopeptidase</keyword>
<dbReference type="GO" id="GO:0070006">
    <property type="term" value="F:metalloaminopeptidase activity"/>
    <property type="evidence" value="ECO:0007669"/>
    <property type="project" value="InterPro"/>
</dbReference>
<dbReference type="EMBL" id="AJWK01001188">
    <property type="status" value="NOT_ANNOTATED_CDS"/>
    <property type="molecule type" value="Genomic_DNA"/>
</dbReference>
<evidence type="ECO:0000313" key="7">
    <source>
        <dbReference type="Proteomes" id="UP000092461"/>
    </source>
</evidence>
<evidence type="ECO:0000313" key="6">
    <source>
        <dbReference type="EnsemblMetazoa" id="LLOJ000312-PA"/>
    </source>
</evidence>
<name>A0A1B0C8P0_LUTLO</name>
<keyword evidence="7" id="KW-1185">Reference proteome</keyword>
<dbReference type="PANTHER" id="PTHR11963">
    <property type="entry name" value="LEUCINE AMINOPEPTIDASE-RELATED"/>
    <property type="match status" value="1"/>
</dbReference>
<dbReference type="InterPro" id="IPR011356">
    <property type="entry name" value="Leucine_aapep/pepB"/>
</dbReference>
<comment type="similarity">
    <text evidence="1">Belongs to the peptidase M17 family.</text>
</comment>
<dbReference type="PRINTS" id="PR00481">
    <property type="entry name" value="LAMNOPPTDASE"/>
</dbReference>
<dbReference type="AlphaFoldDB" id="A0A1B0C8P0"/>
<evidence type="ECO:0000259" key="5">
    <source>
        <dbReference type="PROSITE" id="PS00631"/>
    </source>
</evidence>
<proteinExistence type="inferred from homology"/>
<protein>
    <recommendedName>
        <fullName evidence="5">Cytosol aminopeptidase domain-containing protein</fullName>
    </recommendedName>
</protein>